<dbReference type="InterPro" id="IPR034660">
    <property type="entry name" value="DinB/YfiT-like"/>
</dbReference>
<organism evidence="1 2">
    <name type="scientific">Rugosimonospora acidiphila</name>
    <dbReference type="NCBI Taxonomy" id="556531"/>
    <lineage>
        <taxon>Bacteria</taxon>
        <taxon>Bacillati</taxon>
        <taxon>Actinomycetota</taxon>
        <taxon>Actinomycetes</taxon>
        <taxon>Micromonosporales</taxon>
        <taxon>Micromonosporaceae</taxon>
        <taxon>Rugosimonospora</taxon>
    </lineage>
</organism>
<dbReference type="Proteomes" id="UP001501570">
    <property type="component" value="Unassembled WGS sequence"/>
</dbReference>
<dbReference type="RefSeq" id="WP_345635045.1">
    <property type="nucleotide sequence ID" value="NZ_BAABJQ010000021.1"/>
</dbReference>
<dbReference type="EMBL" id="BAABJQ010000021">
    <property type="protein sequence ID" value="GAA5194398.1"/>
    <property type="molecule type" value="Genomic_DNA"/>
</dbReference>
<dbReference type="Pfam" id="PF04978">
    <property type="entry name" value="MST"/>
    <property type="match status" value="1"/>
</dbReference>
<comment type="caution">
    <text evidence="1">The sequence shown here is derived from an EMBL/GenBank/DDBJ whole genome shotgun (WGS) entry which is preliminary data.</text>
</comment>
<evidence type="ECO:0000313" key="1">
    <source>
        <dbReference type="EMBL" id="GAA5194398.1"/>
    </source>
</evidence>
<dbReference type="Gene3D" id="1.20.120.450">
    <property type="entry name" value="dinb family like domain"/>
    <property type="match status" value="1"/>
</dbReference>
<name>A0ABP9SD40_9ACTN</name>
<accession>A0ABP9SD40</accession>
<keyword evidence="2" id="KW-1185">Reference proteome</keyword>
<protein>
    <submittedName>
        <fullName evidence="1">DinB family protein</fullName>
    </submittedName>
</protein>
<sequence length="173" mass="18931">MTVTQPDPPLTADELVSTGGEREVLEAFLDLYRGVVTRKLMGVSAEQARLRLVPSLTTLAGLVKHLAAVEREWFQLVLAQRSADEIGGVPRDDGWTVGTEETVEDLVAEYERACAQSRQVAAGFALEDSVPHPRLGRVSLRWIYAHLIEETARHAGHADVLREQTDGATGFDG</sequence>
<proteinExistence type="predicted"/>
<evidence type="ECO:0000313" key="2">
    <source>
        <dbReference type="Proteomes" id="UP001501570"/>
    </source>
</evidence>
<dbReference type="InterPro" id="IPR007061">
    <property type="entry name" value="MST-like"/>
</dbReference>
<gene>
    <name evidence="1" type="ORF">GCM10023322_58680</name>
</gene>
<dbReference type="SUPFAM" id="SSF109854">
    <property type="entry name" value="DinB/YfiT-like putative metalloenzymes"/>
    <property type="match status" value="1"/>
</dbReference>
<reference evidence="2" key="1">
    <citation type="journal article" date="2019" name="Int. J. Syst. Evol. Microbiol.">
        <title>The Global Catalogue of Microorganisms (GCM) 10K type strain sequencing project: providing services to taxonomists for standard genome sequencing and annotation.</title>
        <authorList>
            <consortium name="The Broad Institute Genomics Platform"/>
            <consortium name="The Broad Institute Genome Sequencing Center for Infectious Disease"/>
            <person name="Wu L."/>
            <person name="Ma J."/>
        </authorList>
    </citation>
    <scope>NUCLEOTIDE SEQUENCE [LARGE SCALE GENOMIC DNA]</scope>
    <source>
        <strain evidence="2">JCM 18304</strain>
    </source>
</reference>